<reference evidence="6" key="1">
    <citation type="submission" date="2025-08" db="UniProtKB">
        <authorList>
            <consortium name="RefSeq"/>
        </authorList>
    </citation>
    <scope>IDENTIFICATION</scope>
</reference>
<feature type="compositionally biased region" description="Basic and acidic residues" evidence="2">
    <location>
        <begin position="188"/>
        <end position="204"/>
    </location>
</feature>
<evidence type="ECO:0000256" key="1">
    <source>
        <dbReference type="ARBA" id="ARBA00006235"/>
    </source>
</evidence>
<dbReference type="InterPro" id="IPR010448">
    <property type="entry name" value="Torsin"/>
</dbReference>
<dbReference type="PANTHER" id="PTHR10760:SF2">
    <property type="entry name" value="LD13476P-RELATED"/>
    <property type="match status" value="1"/>
</dbReference>
<dbReference type="GeneID" id="110976299"/>
<evidence type="ECO:0000313" key="5">
    <source>
        <dbReference type="Proteomes" id="UP000694845"/>
    </source>
</evidence>
<feature type="domain" description="Torsin-1A C-terminal" evidence="4">
    <location>
        <begin position="510"/>
        <end position="565"/>
    </location>
</feature>
<sequence>MMFLPRAPSPSRTTPPPVQPLECNLPPPPVLMLPSGHDSPPKDCLALTWPFVNEKVSPTSSQAIMPVGAVSSSGAPGLYQQSRAVVFDSPSGHRTVCLQNTLCYTLPPNSPKGSPFAPSVISGSPDKSKQGTGRLSSSTKHGDSYGGESPHKGRERKASPGVKMSMRSLTDGRGSPLNQTDGGNYGRPDSHTLRQRHLPKERTDPQLPREGTSRPGRSLGSSDPYQGILEQDHPHEITSRGFLASCACSLLRLIPLVLLIGLIVFWWFGTPKILISMFASSSVCPNVNITYVKGELQKGLIGQPAALNLIISALSSNMFQSRHNLIMFFHGSSGVGKTHTANIITESVLKGTERDSCIHLFSSDVFLLRQKEQSKEMFVHTIEDWVRGKENVEPNSCCVSFFIFDELQDDTPNDLTQALGQVLSGINTSFPSQLKKGTRVFIIMTMIGSQAISEFLITNMRRGHDRHSLTTQTSSWQEPWKHLTATLDKLDTFRNWLHPDNYVRIPFLPLEKFHIKQCARRRLECKNISPSEERLEWVSDQLTYFPDDWPVFSSSGCKKVAGKVDLVHKDEIPIFNFRKPF</sequence>
<dbReference type="Pfam" id="PF06309">
    <property type="entry name" value="Torsin"/>
    <property type="match status" value="1"/>
</dbReference>
<keyword evidence="3" id="KW-1133">Transmembrane helix</keyword>
<feature type="compositionally biased region" description="Basic and acidic residues" evidence="2">
    <location>
        <begin position="149"/>
        <end position="158"/>
    </location>
</feature>
<dbReference type="Proteomes" id="UP000694845">
    <property type="component" value="Unplaced"/>
</dbReference>
<dbReference type="PANTHER" id="PTHR10760">
    <property type="entry name" value="TORSIN"/>
    <property type="match status" value="1"/>
</dbReference>
<keyword evidence="5" id="KW-1185">Reference proteome</keyword>
<dbReference type="InterPro" id="IPR049337">
    <property type="entry name" value="TOR1A_C"/>
</dbReference>
<dbReference type="GO" id="GO:0005737">
    <property type="term" value="C:cytoplasm"/>
    <property type="evidence" value="ECO:0007669"/>
    <property type="project" value="UniProtKB-ARBA"/>
</dbReference>
<dbReference type="InterPro" id="IPR027417">
    <property type="entry name" value="P-loop_NTPase"/>
</dbReference>
<dbReference type="GO" id="GO:0016887">
    <property type="term" value="F:ATP hydrolysis activity"/>
    <property type="evidence" value="ECO:0007669"/>
    <property type="project" value="InterPro"/>
</dbReference>
<accession>A0A8B7XW90</accession>
<keyword evidence="3" id="KW-0472">Membrane</keyword>
<dbReference type="GO" id="GO:0012505">
    <property type="term" value="C:endomembrane system"/>
    <property type="evidence" value="ECO:0007669"/>
    <property type="project" value="UniProtKB-ARBA"/>
</dbReference>
<gene>
    <name evidence="6" type="primary">LOC110976299</name>
</gene>
<feature type="transmembrane region" description="Helical" evidence="3">
    <location>
        <begin position="250"/>
        <end position="268"/>
    </location>
</feature>
<evidence type="ECO:0000256" key="2">
    <source>
        <dbReference type="SAM" id="MobiDB-lite"/>
    </source>
</evidence>
<dbReference type="AlphaFoldDB" id="A0A8B7XW90"/>
<feature type="region of interest" description="Disordered" evidence="2">
    <location>
        <begin position="112"/>
        <end position="229"/>
    </location>
</feature>
<evidence type="ECO:0000259" key="4">
    <source>
        <dbReference type="Pfam" id="PF21376"/>
    </source>
</evidence>
<dbReference type="RefSeq" id="XP_022085134.1">
    <property type="nucleotide sequence ID" value="XM_022229442.1"/>
</dbReference>
<evidence type="ECO:0000313" key="6">
    <source>
        <dbReference type="RefSeq" id="XP_022085134.1"/>
    </source>
</evidence>
<dbReference type="OrthoDB" id="19623at2759"/>
<dbReference type="KEGG" id="aplc:110976299"/>
<dbReference type="Gene3D" id="3.40.50.300">
    <property type="entry name" value="P-loop containing nucleotide triphosphate hydrolases"/>
    <property type="match status" value="1"/>
</dbReference>
<keyword evidence="3" id="KW-0812">Transmembrane</keyword>
<dbReference type="SUPFAM" id="SSF52540">
    <property type="entry name" value="P-loop containing nucleoside triphosphate hydrolases"/>
    <property type="match status" value="1"/>
</dbReference>
<evidence type="ECO:0000256" key="3">
    <source>
        <dbReference type="SAM" id="Phobius"/>
    </source>
</evidence>
<comment type="similarity">
    <text evidence="1">Belongs to the ClpA/ClpB family. Torsin subfamily.</text>
</comment>
<organism evidence="5 6">
    <name type="scientific">Acanthaster planci</name>
    <name type="common">Crown-of-thorns starfish</name>
    <dbReference type="NCBI Taxonomy" id="133434"/>
    <lineage>
        <taxon>Eukaryota</taxon>
        <taxon>Metazoa</taxon>
        <taxon>Echinodermata</taxon>
        <taxon>Eleutherozoa</taxon>
        <taxon>Asterozoa</taxon>
        <taxon>Asteroidea</taxon>
        <taxon>Valvatacea</taxon>
        <taxon>Valvatida</taxon>
        <taxon>Acanthasteridae</taxon>
        <taxon>Acanthaster</taxon>
    </lineage>
</organism>
<dbReference type="Pfam" id="PF21376">
    <property type="entry name" value="TOR1A_C"/>
    <property type="match status" value="1"/>
</dbReference>
<dbReference type="OMA" id="ERDSCIH"/>
<protein>
    <submittedName>
        <fullName evidence="6">Torsin-2A-like</fullName>
    </submittedName>
</protein>
<proteinExistence type="inferred from homology"/>
<feature type="compositionally biased region" description="Polar residues" evidence="2">
    <location>
        <begin position="130"/>
        <end position="139"/>
    </location>
</feature>
<dbReference type="GO" id="GO:0005524">
    <property type="term" value="F:ATP binding"/>
    <property type="evidence" value="ECO:0007669"/>
    <property type="project" value="InterPro"/>
</dbReference>
<name>A0A8B7XW90_ACAPL</name>